<evidence type="ECO:0000259" key="3">
    <source>
        <dbReference type="PROSITE" id="PS51762"/>
    </source>
</evidence>
<dbReference type="InterPro" id="IPR000757">
    <property type="entry name" value="Beta-glucanase-like"/>
</dbReference>
<feature type="chain" id="PRO_5040388473" description="GH16 domain-containing protein" evidence="2">
    <location>
        <begin position="22"/>
        <end position="397"/>
    </location>
</feature>
<feature type="domain" description="GH16" evidence="3">
    <location>
        <begin position="16"/>
        <end position="327"/>
    </location>
</feature>
<dbReference type="SUPFAM" id="SSF49899">
    <property type="entry name" value="Concanavalin A-like lectins/glucanases"/>
    <property type="match status" value="1"/>
</dbReference>
<dbReference type="OrthoDB" id="192832at2759"/>
<dbReference type="FunFam" id="2.60.120.200:FF:000179">
    <property type="entry name" value="Unplaced genomic scaffold supercont1.19, whole genome shotgun sequence"/>
    <property type="match status" value="1"/>
</dbReference>
<feature type="region of interest" description="Disordered" evidence="1">
    <location>
        <begin position="333"/>
        <end position="362"/>
    </location>
</feature>
<keyword evidence="5" id="KW-1185">Reference proteome</keyword>
<dbReference type="Gene3D" id="2.60.120.200">
    <property type="match status" value="1"/>
</dbReference>
<dbReference type="Proteomes" id="UP000777482">
    <property type="component" value="Unassembled WGS sequence"/>
</dbReference>
<gene>
    <name evidence="4" type="ORF">C6P46_004151</name>
</gene>
<dbReference type="PANTHER" id="PTHR10963">
    <property type="entry name" value="GLYCOSYL HYDROLASE-RELATED"/>
    <property type="match status" value="1"/>
</dbReference>
<dbReference type="CDD" id="cd02181">
    <property type="entry name" value="GH16_fungal_Lam16A_glucanase"/>
    <property type="match status" value="1"/>
</dbReference>
<dbReference type="GO" id="GO:0009251">
    <property type="term" value="P:glucan catabolic process"/>
    <property type="evidence" value="ECO:0007669"/>
    <property type="project" value="TreeGrafter"/>
</dbReference>
<proteinExistence type="predicted"/>
<dbReference type="Pfam" id="PF26113">
    <property type="entry name" value="GH16_XgeA"/>
    <property type="match status" value="1"/>
</dbReference>
<feature type="signal peptide" evidence="2">
    <location>
        <begin position="1"/>
        <end position="21"/>
    </location>
</feature>
<evidence type="ECO:0000313" key="4">
    <source>
        <dbReference type="EMBL" id="KAG0661044.1"/>
    </source>
</evidence>
<name>A0A9P7B690_RHOMI</name>
<dbReference type="InterPro" id="IPR050546">
    <property type="entry name" value="Glycosyl_Hydrlase_16"/>
</dbReference>
<dbReference type="AlphaFoldDB" id="A0A9P7B690"/>
<dbReference type="InterPro" id="IPR013320">
    <property type="entry name" value="ConA-like_dom_sf"/>
</dbReference>
<dbReference type="PROSITE" id="PS51762">
    <property type="entry name" value="GH16_2"/>
    <property type="match status" value="1"/>
</dbReference>
<organism evidence="4 5">
    <name type="scientific">Rhodotorula mucilaginosa</name>
    <name type="common">Yeast</name>
    <name type="synonym">Rhodotorula rubra</name>
    <dbReference type="NCBI Taxonomy" id="5537"/>
    <lineage>
        <taxon>Eukaryota</taxon>
        <taxon>Fungi</taxon>
        <taxon>Dikarya</taxon>
        <taxon>Basidiomycota</taxon>
        <taxon>Pucciniomycotina</taxon>
        <taxon>Microbotryomycetes</taxon>
        <taxon>Sporidiobolales</taxon>
        <taxon>Sporidiobolaceae</taxon>
        <taxon>Rhodotorula</taxon>
    </lineage>
</organism>
<comment type="caution">
    <text evidence="4">The sequence shown here is derived from an EMBL/GenBank/DDBJ whole genome shotgun (WGS) entry which is preliminary data.</text>
</comment>
<evidence type="ECO:0000256" key="2">
    <source>
        <dbReference type="SAM" id="SignalP"/>
    </source>
</evidence>
<evidence type="ECO:0000256" key="1">
    <source>
        <dbReference type="SAM" id="MobiDB-lite"/>
    </source>
</evidence>
<sequence>MVAIELALAALALAAPLQVNAQYSLSKAYAGSNFFDGWDFYGHWDNLTNGDIDYVNKSDSSDLAYVNSAGNAIIKVDNTSTVLYPNKRRSVRISSQETWGIGSLWVFDMVHVPYGCSVWPSAWVTSSDWPTGGEIDIYEAVNLQKTNQMALHTTPGCTVSNSSSADWTGTLTYGNCDTNANFNSGCTFLDPRETSNGASLAANGGGVFAGELTSDGVSIWFFPRPSVPSDLSYTASSSDNPIPDPSTWGLPVAHYPTSSCNVSEHFAPQHIVMTITACGDWAGQVTNSTGCPLTTESCYTSFVLDSANYNEAYFEIPSVRVYTNPNLSAPTVSITANSSSSGSGSETSSATATPSASSSSDKSATSAAESTLRSSPLLLSISALSVATVWSAWISVA</sequence>
<protein>
    <recommendedName>
        <fullName evidence="3">GH16 domain-containing protein</fullName>
    </recommendedName>
</protein>
<dbReference type="GO" id="GO:0004553">
    <property type="term" value="F:hydrolase activity, hydrolyzing O-glycosyl compounds"/>
    <property type="evidence" value="ECO:0007669"/>
    <property type="project" value="InterPro"/>
</dbReference>
<reference evidence="4 5" key="1">
    <citation type="submission" date="2020-11" db="EMBL/GenBank/DDBJ databases">
        <title>Kefir isolates.</title>
        <authorList>
            <person name="Marcisauskas S."/>
            <person name="Kim Y."/>
            <person name="Blasche S."/>
        </authorList>
    </citation>
    <scope>NUCLEOTIDE SEQUENCE [LARGE SCALE GENOMIC DNA]</scope>
    <source>
        <strain evidence="4 5">KR</strain>
    </source>
</reference>
<accession>A0A9P7B690</accession>
<keyword evidence="2" id="KW-0732">Signal</keyword>
<evidence type="ECO:0000313" key="5">
    <source>
        <dbReference type="Proteomes" id="UP000777482"/>
    </source>
</evidence>
<dbReference type="PANTHER" id="PTHR10963:SF24">
    <property type="entry name" value="GLYCOSIDASE C21B10.07-RELATED"/>
    <property type="match status" value="1"/>
</dbReference>
<dbReference type="EMBL" id="PUHQ01000038">
    <property type="protein sequence ID" value="KAG0661044.1"/>
    <property type="molecule type" value="Genomic_DNA"/>
</dbReference>